<dbReference type="Proteomes" id="UP000275951">
    <property type="component" value="Chromosome"/>
</dbReference>
<name>A0A3S9QMV4_9ACTO</name>
<dbReference type="EMBL" id="CP033905">
    <property type="protein sequence ID" value="AZR07245.1"/>
    <property type="molecule type" value="Genomic_DNA"/>
</dbReference>
<sequence length="230" mass="24179">MVRSFILGTFNSLATGCRITNPPVLTPTARVVDEVEIIGGEGRLMRPRGWSLRTLTIGLLAPTLEVIDQLAGVCATPGVELRLSHLPGRFFLTASSAVSEVTRFGSRFQATLEIACRPFTYLESGLTPITLPAGGSVQVSNPSLIPARPTITLTGSGQATFRIGATPYTVRLPGSGELVIDCAARTCTVSGQIALDALTATDFPVLPAGTTTVSVPAGVSGRLLPRWRHP</sequence>
<protein>
    <recommendedName>
        <fullName evidence="3">Phage-related protein</fullName>
    </recommendedName>
</protein>
<reference evidence="1 2" key="1">
    <citation type="submission" date="2018-11" db="EMBL/GenBank/DDBJ databases">
        <title>Multidrug-resistant genes are associated with an 42-kb island TGI1 carrying a complex class 1 integron in a Trueperella pyogenes.</title>
        <authorList>
            <person name="Dong W."/>
        </authorList>
    </citation>
    <scope>NUCLEOTIDE SEQUENCE [LARGE SCALE GENOMIC DNA]</scope>
    <source>
        <strain evidence="1 2">TP4</strain>
    </source>
</reference>
<dbReference type="RefSeq" id="WP_053793919.1">
    <property type="nucleotide sequence ID" value="NZ_CP012649.1"/>
</dbReference>
<accession>A0A3S9QMV4</accession>
<evidence type="ECO:0000313" key="2">
    <source>
        <dbReference type="Proteomes" id="UP000275951"/>
    </source>
</evidence>
<evidence type="ECO:0008006" key="3">
    <source>
        <dbReference type="Google" id="ProtNLM"/>
    </source>
</evidence>
<dbReference type="OrthoDB" id="3266310at2"/>
<organism evidence="1 2">
    <name type="scientific">Trueperella pyogenes</name>
    <dbReference type="NCBI Taxonomy" id="1661"/>
    <lineage>
        <taxon>Bacteria</taxon>
        <taxon>Bacillati</taxon>
        <taxon>Actinomycetota</taxon>
        <taxon>Actinomycetes</taxon>
        <taxon>Actinomycetales</taxon>
        <taxon>Actinomycetaceae</taxon>
        <taxon>Trueperella</taxon>
    </lineage>
</organism>
<gene>
    <name evidence="1" type="ORF">EBQ10_08030</name>
</gene>
<dbReference type="PROSITE" id="PS51257">
    <property type="entry name" value="PROKAR_LIPOPROTEIN"/>
    <property type="match status" value="1"/>
</dbReference>
<proteinExistence type="predicted"/>
<dbReference type="GeneID" id="97532383"/>
<dbReference type="AlphaFoldDB" id="A0A3S9QMV4"/>
<evidence type="ECO:0000313" key="1">
    <source>
        <dbReference type="EMBL" id="AZR07245.1"/>
    </source>
</evidence>